<feature type="transmembrane region" description="Helical" evidence="5">
    <location>
        <begin position="234"/>
        <end position="254"/>
    </location>
</feature>
<accession>A0A411YLA0</accession>
<sequence>MRWEISDALVVTWRNLMRWVRLPRLLVVSTIQPIMFVLLFNFVFGSAIQIPGVDGYIEYLLPGIYAQAVAFGAVQTGVALAEDLEQGVIDRLRSLPMSRSAVLAGRTLADTLRAGFVVLLMTGVGVLVGFRFQTGIWSVLAAFAIIVVFAHALAWVSAWVGLTSKGAETAQATSFVWVFPLVFASSAFVPPAAMPDWLATFALVNPISSVVDMARILMLGQPAIDILEMSPGFAFARVTVWVVVLLAIFVPLAVSRYRRAAE</sequence>
<evidence type="ECO:0000256" key="4">
    <source>
        <dbReference type="ARBA" id="ARBA00023136"/>
    </source>
</evidence>
<dbReference type="InterPro" id="IPR000412">
    <property type="entry name" value="ABC_2_transport"/>
</dbReference>
<keyword evidence="2 5" id="KW-0812">Transmembrane</keyword>
<dbReference type="OrthoDB" id="3370990at2"/>
<protein>
    <recommendedName>
        <fullName evidence="5">Transport permease protein</fullName>
    </recommendedName>
</protein>
<keyword evidence="8" id="KW-1185">Reference proteome</keyword>
<dbReference type="EMBL" id="CP036402">
    <property type="protein sequence ID" value="QBI21975.1"/>
    <property type="molecule type" value="Genomic_DNA"/>
</dbReference>
<evidence type="ECO:0000259" key="6">
    <source>
        <dbReference type="PROSITE" id="PS51012"/>
    </source>
</evidence>
<evidence type="ECO:0000313" key="8">
    <source>
        <dbReference type="Proteomes" id="UP000291469"/>
    </source>
</evidence>
<feature type="transmembrane region" description="Helical" evidence="5">
    <location>
        <begin position="64"/>
        <end position="82"/>
    </location>
</feature>
<comment type="similarity">
    <text evidence="5">Belongs to the ABC-2 integral membrane protein family.</text>
</comment>
<gene>
    <name evidence="7" type="ORF">ER308_08885</name>
</gene>
<feature type="domain" description="ABC transmembrane type-2" evidence="6">
    <location>
        <begin position="24"/>
        <end position="260"/>
    </location>
</feature>
<feature type="transmembrane region" description="Helical" evidence="5">
    <location>
        <begin position="25"/>
        <end position="44"/>
    </location>
</feature>
<dbReference type="PROSITE" id="PS51012">
    <property type="entry name" value="ABC_TM2"/>
    <property type="match status" value="1"/>
</dbReference>
<reference evidence="7 8" key="1">
    <citation type="submission" date="2019-01" db="EMBL/GenBank/DDBJ databases">
        <title>Egibacter rhizosphaerae EGI 80759T.</title>
        <authorList>
            <person name="Chen D.-D."/>
            <person name="Tian Y."/>
            <person name="Jiao J.-Y."/>
            <person name="Zhang X.-T."/>
            <person name="Zhang Y.-G."/>
            <person name="Zhang Y."/>
            <person name="Xiao M."/>
            <person name="Shu W.-S."/>
            <person name="Li W.-J."/>
        </authorList>
    </citation>
    <scope>NUCLEOTIDE SEQUENCE [LARGE SCALE GENOMIC DNA]</scope>
    <source>
        <strain evidence="7 8">EGI 80759</strain>
    </source>
</reference>
<keyword evidence="3 5" id="KW-1133">Transmembrane helix</keyword>
<dbReference type="Proteomes" id="UP000291469">
    <property type="component" value="Chromosome"/>
</dbReference>
<dbReference type="GO" id="GO:0140359">
    <property type="term" value="F:ABC-type transporter activity"/>
    <property type="evidence" value="ECO:0007669"/>
    <property type="project" value="InterPro"/>
</dbReference>
<proteinExistence type="inferred from homology"/>
<feature type="transmembrane region" description="Helical" evidence="5">
    <location>
        <begin position="136"/>
        <end position="162"/>
    </location>
</feature>
<organism evidence="7 8">
    <name type="scientific">Egibacter rhizosphaerae</name>
    <dbReference type="NCBI Taxonomy" id="1670831"/>
    <lineage>
        <taxon>Bacteria</taxon>
        <taxon>Bacillati</taxon>
        <taxon>Actinomycetota</taxon>
        <taxon>Nitriliruptoria</taxon>
        <taxon>Egibacterales</taxon>
        <taxon>Egibacteraceae</taxon>
        <taxon>Egibacter</taxon>
    </lineage>
</organism>
<evidence type="ECO:0000256" key="3">
    <source>
        <dbReference type="ARBA" id="ARBA00022989"/>
    </source>
</evidence>
<evidence type="ECO:0000256" key="2">
    <source>
        <dbReference type="ARBA" id="ARBA00022692"/>
    </source>
</evidence>
<dbReference type="InterPro" id="IPR013525">
    <property type="entry name" value="ABC2_TM"/>
</dbReference>
<name>A0A411YLA0_9ACTN</name>
<dbReference type="PIRSF" id="PIRSF006648">
    <property type="entry name" value="DrrB"/>
    <property type="match status" value="1"/>
</dbReference>
<evidence type="ECO:0000256" key="1">
    <source>
        <dbReference type="ARBA" id="ARBA00004141"/>
    </source>
</evidence>
<keyword evidence="5" id="KW-0813">Transport</keyword>
<keyword evidence="5" id="KW-1003">Cell membrane</keyword>
<evidence type="ECO:0000313" key="7">
    <source>
        <dbReference type="EMBL" id="QBI21975.1"/>
    </source>
</evidence>
<feature type="transmembrane region" description="Helical" evidence="5">
    <location>
        <begin position="103"/>
        <end position="130"/>
    </location>
</feature>
<feature type="transmembrane region" description="Helical" evidence="5">
    <location>
        <begin position="174"/>
        <end position="193"/>
    </location>
</feature>
<dbReference type="KEGG" id="erz:ER308_08885"/>
<keyword evidence="4 5" id="KW-0472">Membrane</keyword>
<dbReference type="Pfam" id="PF01061">
    <property type="entry name" value="ABC2_membrane"/>
    <property type="match status" value="1"/>
</dbReference>
<dbReference type="InterPro" id="IPR051784">
    <property type="entry name" value="Nod_factor_ABC_transporter"/>
</dbReference>
<dbReference type="AlphaFoldDB" id="A0A411YLA0"/>
<dbReference type="PANTHER" id="PTHR43229:SF2">
    <property type="entry name" value="NODULATION PROTEIN J"/>
    <property type="match status" value="1"/>
</dbReference>
<comment type="subcellular location">
    <subcellularLocation>
        <location evidence="5">Cell membrane</location>
        <topology evidence="5">Multi-pass membrane protein</topology>
    </subcellularLocation>
    <subcellularLocation>
        <location evidence="1">Membrane</location>
        <topology evidence="1">Multi-pass membrane protein</topology>
    </subcellularLocation>
</comment>
<dbReference type="PANTHER" id="PTHR43229">
    <property type="entry name" value="NODULATION PROTEIN J"/>
    <property type="match status" value="1"/>
</dbReference>
<dbReference type="InterPro" id="IPR047817">
    <property type="entry name" value="ABC2_TM_bact-type"/>
</dbReference>
<evidence type="ECO:0000256" key="5">
    <source>
        <dbReference type="RuleBase" id="RU361157"/>
    </source>
</evidence>
<dbReference type="GO" id="GO:0043190">
    <property type="term" value="C:ATP-binding cassette (ABC) transporter complex"/>
    <property type="evidence" value="ECO:0007669"/>
    <property type="project" value="InterPro"/>
</dbReference>